<sequence length="510" mass="53527">MDADADAILTVRDLTKSFGETRALRGVGLNVAAGEVLGLVGGNGAGKSTLLKIVTGVYQADRGTMVLAGQDYRPRSPFEAAERHIALIPQELRVVPAMSVADNVMLGHWPRRGALPLVDARAARAEARARLAALGLDIDPRAEIGSLPFAARQSVVIARAVARDARLLILDEPTAALGEAEVDRLFDLIARLKARGTAVIYVSHRLDEIERLCDRVVALRDGQVVASLVRGGYRLHDLVVAISGQPAVQAHAHTPAAPGPALVAADAPGGRLALRAGRIGGLHGLLGSGIEDLLRGLFGAGARRRLDTPAGAVDLTGPARAIAAGLGYVPSERRRAIVPALSVRDNIVLPHLARYARAGTLDRRALDAAVVPLMERLDIRPRNPALPAGTLSGGNQQKVLFARWLLGTTHSLLLDEPTHGVDVGAKALIKAQIRAFAAAGGGVLMHSVELDDLTELVDELFLMIGGRLTAPQERPAAGYDTIALKELACHTDPMSLQPPPAAPLEAPGAG</sequence>
<keyword evidence="1" id="KW-0813">Transport</keyword>
<evidence type="ECO:0000313" key="10">
    <source>
        <dbReference type="EMBL" id="MDR5654584.1"/>
    </source>
</evidence>
<keyword evidence="5" id="KW-0547">Nucleotide-binding</keyword>
<evidence type="ECO:0000256" key="4">
    <source>
        <dbReference type="ARBA" id="ARBA00022737"/>
    </source>
</evidence>
<feature type="domain" description="ABC transporter" evidence="9">
    <location>
        <begin position="9"/>
        <end position="246"/>
    </location>
</feature>
<dbReference type="PROSITE" id="PS00211">
    <property type="entry name" value="ABC_TRANSPORTER_1"/>
    <property type="match status" value="1"/>
</dbReference>
<evidence type="ECO:0000256" key="6">
    <source>
        <dbReference type="ARBA" id="ARBA00022840"/>
    </source>
</evidence>
<comment type="caution">
    <text evidence="10">The sequence shown here is derived from an EMBL/GenBank/DDBJ whole genome shotgun (WGS) entry which is preliminary data.</text>
</comment>
<dbReference type="Gene3D" id="3.40.50.300">
    <property type="entry name" value="P-loop containing nucleotide triphosphate hydrolases"/>
    <property type="match status" value="2"/>
</dbReference>
<feature type="domain" description="ABC transporter" evidence="9">
    <location>
        <begin position="248"/>
        <end position="490"/>
    </location>
</feature>
<keyword evidence="7" id="KW-1278">Translocase</keyword>
<dbReference type="Proteomes" id="UP001247754">
    <property type="component" value="Unassembled WGS sequence"/>
</dbReference>
<evidence type="ECO:0000259" key="9">
    <source>
        <dbReference type="PROSITE" id="PS50893"/>
    </source>
</evidence>
<dbReference type="PROSITE" id="PS50893">
    <property type="entry name" value="ABC_TRANSPORTER_2"/>
    <property type="match status" value="2"/>
</dbReference>
<name>A0ABU1FCK8_9RHOB</name>
<dbReference type="PANTHER" id="PTHR43790:SF3">
    <property type="entry name" value="D-ALLOSE IMPORT ATP-BINDING PROTEIN ALSA-RELATED"/>
    <property type="match status" value="1"/>
</dbReference>
<keyword evidence="3" id="KW-0762">Sugar transport</keyword>
<keyword evidence="11" id="KW-1185">Reference proteome</keyword>
<dbReference type="SUPFAM" id="SSF52540">
    <property type="entry name" value="P-loop containing nucleoside triphosphate hydrolases"/>
    <property type="match status" value="2"/>
</dbReference>
<reference evidence="10 11" key="1">
    <citation type="submission" date="2023-09" db="EMBL/GenBank/DDBJ databases">
        <title>Xinfangfangia sedmenti sp. nov., isolated the sedment.</title>
        <authorList>
            <person name="Xu L."/>
        </authorList>
    </citation>
    <scope>NUCLEOTIDE SEQUENCE [LARGE SCALE GENOMIC DNA]</scope>
    <source>
        <strain evidence="10 11">LG-4</strain>
    </source>
</reference>
<organism evidence="10 11">
    <name type="scientific">Ruixingdingia sedimenti</name>
    <dbReference type="NCBI Taxonomy" id="3073604"/>
    <lineage>
        <taxon>Bacteria</taxon>
        <taxon>Pseudomonadati</taxon>
        <taxon>Pseudomonadota</taxon>
        <taxon>Alphaproteobacteria</taxon>
        <taxon>Rhodobacterales</taxon>
        <taxon>Paracoccaceae</taxon>
        <taxon>Ruixingdingia</taxon>
    </lineage>
</organism>
<protein>
    <submittedName>
        <fullName evidence="10">Sugar ABC transporter ATP-binding protein</fullName>
    </submittedName>
</protein>
<evidence type="ECO:0000256" key="2">
    <source>
        <dbReference type="ARBA" id="ARBA00022475"/>
    </source>
</evidence>
<evidence type="ECO:0000256" key="1">
    <source>
        <dbReference type="ARBA" id="ARBA00022448"/>
    </source>
</evidence>
<keyword evidence="2" id="KW-1003">Cell membrane</keyword>
<keyword evidence="4" id="KW-0677">Repeat</keyword>
<dbReference type="InterPro" id="IPR027417">
    <property type="entry name" value="P-loop_NTPase"/>
</dbReference>
<evidence type="ECO:0000256" key="5">
    <source>
        <dbReference type="ARBA" id="ARBA00022741"/>
    </source>
</evidence>
<keyword evidence="8" id="KW-0472">Membrane</keyword>
<dbReference type="EMBL" id="JAVKPH010000029">
    <property type="protein sequence ID" value="MDR5654584.1"/>
    <property type="molecule type" value="Genomic_DNA"/>
</dbReference>
<evidence type="ECO:0000256" key="3">
    <source>
        <dbReference type="ARBA" id="ARBA00022597"/>
    </source>
</evidence>
<evidence type="ECO:0000256" key="8">
    <source>
        <dbReference type="ARBA" id="ARBA00023136"/>
    </source>
</evidence>
<dbReference type="RefSeq" id="WP_310458740.1">
    <property type="nucleotide sequence ID" value="NZ_JAVKPH010000029.1"/>
</dbReference>
<dbReference type="PANTHER" id="PTHR43790">
    <property type="entry name" value="CARBOHYDRATE TRANSPORT ATP-BINDING PROTEIN MG119-RELATED"/>
    <property type="match status" value="1"/>
</dbReference>
<keyword evidence="6 10" id="KW-0067">ATP-binding</keyword>
<dbReference type="Pfam" id="PF00005">
    <property type="entry name" value="ABC_tran"/>
    <property type="match status" value="2"/>
</dbReference>
<evidence type="ECO:0000313" key="11">
    <source>
        <dbReference type="Proteomes" id="UP001247754"/>
    </source>
</evidence>
<dbReference type="GO" id="GO:0005524">
    <property type="term" value="F:ATP binding"/>
    <property type="evidence" value="ECO:0007669"/>
    <property type="project" value="UniProtKB-KW"/>
</dbReference>
<dbReference type="CDD" id="cd03216">
    <property type="entry name" value="ABC_Carb_Monos_I"/>
    <property type="match status" value="1"/>
</dbReference>
<evidence type="ECO:0000256" key="7">
    <source>
        <dbReference type="ARBA" id="ARBA00022967"/>
    </source>
</evidence>
<dbReference type="InterPro" id="IPR050107">
    <property type="entry name" value="ABC_carbohydrate_import_ATPase"/>
</dbReference>
<dbReference type="SMART" id="SM00382">
    <property type="entry name" value="AAA"/>
    <property type="match status" value="1"/>
</dbReference>
<dbReference type="InterPro" id="IPR003439">
    <property type="entry name" value="ABC_transporter-like_ATP-bd"/>
</dbReference>
<gene>
    <name evidence="10" type="ORF">RGD00_18395</name>
</gene>
<accession>A0ABU1FCK8</accession>
<dbReference type="InterPro" id="IPR017871">
    <property type="entry name" value="ABC_transporter-like_CS"/>
</dbReference>
<dbReference type="InterPro" id="IPR003593">
    <property type="entry name" value="AAA+_ATPase"/>
</dbReference>
<proteinExistence type="predicted"/>